<evidence type="ECO:0000313" key="3">
    <source>
        <dbReference type="Proteomes" id="UP000183275"/>
    </source>
</evidence>
<name>A0A1I0NL42_9EURY</name>
<dbReference type="STRING" id="1202768.SAMN05216285_1860"/>
<evidence type="ECO:0000256" key="1">
    <source>
        <dbReference type="SAM" id="MobiDB-lite"/>
    </source>
</evidence>
<evidence type="ECO:0000313" key="2">
    <source>
        <dbReference type="EMBL" id="SEW02113.1"/>
    </source>
</evidence>
<organism evidence="2 3">
    <name type="scientific">Natrinema salifodinae</name>
    <dbReference type="NCBI Taxonomy" id="1202768"/>
    <lineage>
        <taxon>Archaea</taxon>
        <taxon>Methanobacteriati</taxon>
        <taxon>Methanobacteriota</taxon>
        <taxon>Stenosarchaea group</taxon>
        <taxon>Halobacteria</taxon>
        <taxon>Halobacteriales</taxon>
        <taxon>Natrialbaceae</taxon>
        <taxon>Natrinema</taxon>
    </lineage>
</organism>
<dbReference type="Gene3D" id="1.20.5.170">
    <property type="match status" value="1"/>
</dbReference>
<proteinExistence type="predicted"/>
<dbReference type="Pfam" id="PF24362">
    <property type="entry name" value="DUF7518"/>
    <property type="match status" value="1"/>
</dbReference>
<dbReference type="AlphaFoldDB" id="A0A1I0NL42"/>
<keyword evidence="3" id="KW-1185">Reference proteome</keyword>
<dbReference type="Proteomes" id="UP000183275">
    <property type="component" value="Unassembled WGS sequence"/>
</dbReference>
<dbReference type="SUPFAM" id="SSF57997">
    <property type="entry name" value="Tropomyosin"/>
    <property type="match status" value="1"/>
</dbReference>
<evidence type="ECO:0008006" key="4">
    <source>
        <dbReference type="Google" id="ProtNLM"/>
    </source>
</evidence>
<accession>A0A1I0NL42</accession>
<reference evidence="3" key="1">
    <citation type="submission" date="2016-10" db="EMBL/GenBank/DDBJ databases">
        <authorList>
            <person name="Varghese N."/>
        </authorList>
    </citation>
    <scope>NUCLEOTIDE SEQUENCE [LARGE SCALE GENOMIC DNA]</scope>
    <source>
        <strain evidence="3">CGMCC 1.12284</strain>
    </source>
</reference>
<protein>
    <recommendedName>
        <fullName evidence="4">Chromosome segregation protein SMC</fullName>
    </recommendedName>
</protein>
<dbReference type="InterPro" id="IPR055940">
    <property type="entry name" value="DUF7518"/>
</dbReference>
<feature type="compositionally biased region" description="Acidic residues" evidence="1">
    <location>
        <begin position="70"/>
        <end position="106"/>
    </location>
</feature>
<dbReference type="EMBL" id="FOIS01000002">
    <property type="protein sequence ID" value="SEW02113.1"/>
    <property type="molecule type" value="Genomic_DNA"/>
</dbReference>
<gene>
    <name evidence="2" type="ORF">SAMN05216285_1860</name>
</gene>
<dbReference type="eggNOG" id="arCOG06890">
    <property type="taxonomic scope" value="Archaea"/>
</dbReference>
<feature type="region of interest" description="Disordered" evidence="1">
    <location>
        <begin position="48"/>
        <end position="112"/>
    </location>
</feature>
<sequence>MWPDGPIADMPNNRVEELESTVAKLESTVEGLTDELIEAKERIRVLEAELDTETPTRVPERRSGEPAAAVDEDETPDAESDDVAEAAADAEDDGDAAGDEAEDSGSDDIIVA</sequence>